<reference evidence="2" key="1">
    <citation type="submission" date="2016-11" db="UniProtKB">
        <authorList>
            <consortium name="WormBaseParasite"/>
        </authorList>
    </citation>
    <scope>IDENTIFICATION</scope>
</reference>
<evidence type="ECO:0000313" key="1">
    <source>
        <dbReference type="Proteomes" id="UP000095280"/>
    </source>
</evidence>
<evidence type="ECO:0000313" key="2">
    <source>
        <dbReference type="WBParaSite" id="maker-unitig_38767-snap-gene-0.1-mRNA-1"/>
    </source>
</evidence>
<dbReference type="AlphaFoldDB" id="A0A1I8FL27"/>
<name>A0A1I8FL27_9PLAT</name>
<dbReference type="GO" id="GO:0031267">
    <property type="term" value="F:small GTPase binding"/>
    <property type="evidence" value="ECO:0007669"/>
    <property type="project" value="TreeGrafter"/>
</dbReference>
<dbReference type="GO" id="GO:0005096">
    <property type="term" value="F:GTPase activator activity"/>
    <property type="evidence" value="ECO:0007669"/>
    <property type="project" value="InterPro"/>
</dbReference>
<protein>
    <submittedName>
        <fullName evidence="2">ANK_REP_REGION domain-containing protein</fullName>
    </submittedName>
</protein>
<proteinExistence type="predicted"/>
<sequence length="225" mass="25381">MNCASLEDMNMQLHASVRDAQFRDISFRLLSLGANPNFYHPHKRNTPLHVELLLVYGASPTLCPDGRAGNELTDRFSLYLCGRQPTHQLGVVGRRSVALPAGQTGAMTGRRRRRPPAPPRRRRVRLATLPDRELCRDLYDELDRRDNNRIVQQRCRQATSAFGVLELFFLPLSPHLFGRQKLGRLSGREFGAILSDSLEEAARRCGLQPSEMLRQKKAATANPAN</sequence>
<dbReference type="WBParaSite" id="maker-unitig_38767-snap-gene-0.1-mRNA-1">
    <property type="protein sequence ID" value="maker-unitig_38767-snap-gene-0.1-mRNA-1"/>
    <property type="gene ID" value="maker-unitig_38767-snap-gene-0.1"/>
</dbReference>
<dbReference type="GO" id="GO:0036465">
    <property type="term" value="P:synaptic vesicle recycling"/>
    <property type="evidence" value="ECO:0007669"/>
    <property type="project" value="TreeGrafter"/>
</dbReference>
<dbReference type="PANTHER" id="PTHR46097">
    <property type="entry name" value="G PROTEIN-COUPLED RECEPTOR KINASE INTERACTING ARFGAP"/>
    <property type="match status" value="1"/>
</dbReference>
<dbReference type="GO" id="GO:0032012">
    <property type="term" value="P:regulation of ARF protein signal transduction"/>
    <property type="evidence" value="ECO:0007669"/>
    <property type="project" value="InterPro"/>
</dbReference>
<organism evidence="1 2">
    <name type="scientific">Macrostomum lignano</name>
    <dbReference type="NCBI Taxonomy" id="282301"/>
    <lineage>
        <taxon>Eukaryota</taxon>
        <taxon>Metazoa</taxon>
        <taxon>Spiralia</taxon>
        <taxon>Lophotrochozoa</taxon>
        <taxon>Platyhelminthes</taxon>
        <taxon>Rhabditophora</taxon>
        <taxon>Macrostomorpha</taxon>
        <taxon>Macrostomida</taxon>
        <taxon>Macrostomidae</taxon>
        <taxon>Macrostomum</taxon>
    </lineage>
</organism>
<dbReference type="GO" id="GO:0008277">
    <property type="term" value="P:regulation of G protein-coupled receptor signaling pathway"/>
    <property type="evidence" value="ECO:0007669"/>
    <property type="project" value="TreeGrafter"/>
</dbReference>
<keyword evidence="1" id="KW-1185">Reference proteome</keyword>
<dbReference type="GO" id="GO:0098793">
    <property type="term" value="C:presynapse"/>
    <property type="evidence" value="ECO:0007669"/>
    <property type="project" value="GOC"/>
</dbReference>
<dbReference type="Proteomes" id="UP000095280">
    <property type="component" value="Unplaced"/>
</dbReference>
<accession>A0A1I8FL27</accession>
<dbReference type="GO" id="GO:0007420">
    <property type="term" value="P:brain development"/>
    <property type="evidence" value="ECO:0007669"/>
    <property type="project" value="InterPro"/>
</dbReference>
<dbReference type="InterPro" id="IPR047161">
    <property type="entry name" value="GIT-like"/>
</dbReference>
<dbReference type="PANTHER" id="PTHR46097:SF3">
    <property type="entry name" value="ARF GTPASE-ACTIVATING PROTEIN GIT"/>
    <property type="match status" value="1"/>
</dbReference>